<feature type="coiled-coil region" evidence="5">
    <location>
        <begin position="14"/>
        <end position="73"/>
    </location>
</feature>
<dbReference type="eggNOG" id="ENOG502R7QU">
    <property type="taxonomic scope" value="Eukaryota"/>
</dbReference>
<dbReference type="Pfam" id="PF04576">
    <property type="entry name" value="Zein-binding"/>
    <property type="match status" value="1"/>
</dbReference>
<feature type="region of interest" description="Disordered" evidence="6">
    <location>
        <begin position="184"/>
        <end position="203"/>
    </location>
</feature>
<dbReference type="InterPro" id="IPR007656">
    <property type="entry name" value="GTD-bd"/>
</dbReference>
<evidence type="ECO:0000313" key="10">
    <source>
        <dbReference type="Proteomes" id="UP000032180"/>
    </source>
</evidence>
<evidence type="ECO:0000256" key="4">
    <source>
        <dbReference type="ARBA" id="ARBA00023136"/>
    </source>
</evidence>
<evidence type="ECO:0000313" key="9">
    <source>
        <dbReference type="EnsemblPlants" id="LPERR08G07500.1"/>
    </source>
</evidence>
<dbReference type="EnsemblPlants" id="LPERR08G07500.1">
    <property type="protein sequence ID" value="LPERR08G07500.1"/>
    <property type="gene ID" value="LPERR08G07500"/>
</dbReference>
<evidence type="ECO:0000259" key="8">
    <source>
        <dbReference type="PROSITE" id="PS51775"/>
    </source>
</evidence>
<feature type="region of interest" description="Disordered" evidence="6">
    <location>
        <begin position="319"/>
        <end position="343"/>
    </location>
</feature>
<evidence type="ECO:0000256" key="7">
    <source>
        <dbReference type="SAM" id="Phobius"/>
    </source>
</evidence>
<dbReference type="GO" id="GO:0080115">
    <property type="term" value="F:myosin XI tail binding"/>
    <property type="evidence" value="ECO:0007669"/>
    <property type="project" value="UniProtKB-ARBA"/>
</dbReference>
<dbReference type="Gramene" id="LPERR08G07500.1">
    <property type="protein sequence ID" value="LPERR08G07500.1"/>
    <property type="gene ID" value="LPERR08G07500"/>
</dbReference>
<feature type="coiled-coil region" evidence="5">
    <location>
        <begin position="259"/>
        <end position="286"/>
    </location>
</feature>
<keyword evidence="4 7" id="KW-0472">Membrane</keyword>
<dbReference type="STRING" id="77586.A0A0D9X637"/>
<keyword evidence="10" id="KW-1185">Reference proteome</keyword>
<keyword evidence="3 7" id="KW-1133">Transmembrane helix</keyword>
<accession>A0A0D9X637</accession>
<evidence type="ECO:0000256" key="5">
    <source>
        <dbReference type="SAM" id="Coils"/>
    </source>
</evidence>
<dbReference type="Proteomes" id="UP000032180">
    <property type="component" value="Chromosome 8"/>
</dbReference>
<evidence type="ECO:0000256" key="6">
    <source>
        <dbReference type="SAM" id="MobiDB-lite"/>
    </source>
</evidence>
<feature type="transmembrane region" description="Helical" evidence="7">
    <location>
        <begin position="372"/>
        <end position="391"/>
    </location>
</feature>
<evidence type="ECO:0000256" key="1">
    <source>
        <dbReference type="ARBA" id="ARBA00004370"/>
    </source>
</evidence>
<evidence type="ECO:0000256" key="2">
    <source>
        <dbReference type="ARBA" id="ARBA00022692"/>
    </source>
</evidence>
<dbReference type="GO" id="GO:0016020">
    <property type="term" value="C:membrane"/>
    <property type="evidence" value="ECO:0007669"/>
    <property type="project" value="UniProtKB-SubCell"/>
</dbReference>
<dbReference type="AlphaFoldDB" id="A0A0D9X637"/>
<comment type="subcellular location">
    <subcellularLocation>
        <location evidence="1">Membrane</location>
    </subcellularLocation>
</comment>
<keyword evidence="5" id="KW-0175">Coiled coil</keyword>
<protein>
    <recommendedName>
        <fullName evidence="8">GTD-binding domain-containing protein</fullName>
    </recommendedName>
</protein>
<reference evidence="9" key="3">
    <citation type="submission" date="2015-04" db="UniProtKB">
        <authorList>
            <consortium name="EnsemblPlants"/>
        </authorList>
    </citation>
    <scope>IDENTIFICATION</scope>
</reference>
<sequence length="397" mass="43739">MAGVGEEENGEVAAAALREALRRQEAAVEELRAELEVERQAAASGADEALTMIVRLQAEKAAERMEAEQFRRVAEERISHDEDTLAFLKAVVFHQEMEISSLNRRLLAAAAVEVDAIDIPWLRKLAKNGVLSTRNASLPAARLEELCSEIDAAGDNNGGGRRAAPARTVSDIGEVIGREKDWLTSNANASHRQPPPPASTKTRLLHRSASHRLRRAPSYSESFAAMRSTRRASTEIISEEEENLISQRKECNCNEHTTIAELGADIGQIKLNVQNLQTELITMKEEIMIKGDSQARLLAEICAKLDAIQMHQGVQVENKRSSAPPVQVRVSREEGSSSKGGNYTQSELLMNHFIEVSAVIFSSLLVRPLLKVAASMSLFRCFLILVLAVVFRKVLMN</sequence>
<name>A0A0D9X637_9ORYZ</name>
<dbReference type="HOGENOM" id="CLU_746729_0_0_1"/>
<dbReference type="PROSITE" id="PS51775">
    <property type="entry name" value="GTD_BINDING"/>
    <property type="match status" value="1"/>
</dbReference>
<reference evidence="9 10" key="1">
    <citation type="submission" date="2012-08" db="EMBL/GenBank/DDBJ databases">
        <title>Oryza genome evolution.</title>
        <authorList>
            <person name="Wing R.A."/>
        </authorList>
    </citation>
    <scope>NUCLEOTIDE SEQUENCE</scope>
</reference>
<organism evidence="9 10">
    <name type="scientific">Leersia perrieri</name>
    <dbReference type="NCBI Taxonomy" id="77586"/>
    <lineage>
        <taxon>Eukaryota</taxon>
        <taxon>Viridiplantae</taxon>
        <taxon>Streptophyta</taxon>
        <taxon>Embryophyta</taxon>
        <taxon>Tracheophyta</taxon>
        <taxon>Spermatophyta</taxon>
        <taxon>Magnoliopsida</taxon>
        <taxon>Liliopsida</taxon>
        <taxon>Poales</taxon>
        <taxon>Poaceae</taxon>
        <taxon>BOP clade</taxon>
        <taxon>Oryzoideae</taxon>
        <taxon>Oryzeae</taxon>
        <taxon>Oryzinae</taxon>
        <taxon>Leersia</taxon>
    </lineage>
</organism>
<reference evidence="10" key="2">
    <citation type="submission" date="2013-12" db="EMBL/GenBank/DDBJ databases">
        <authorList>
            <person name="Yu Y."/>
            <person name="Lee S."/>
            <person name="de Baynast K."/>
            <person name="Wissotski M."/>
            <person name="Liu L."/>
            <person name="Talag J."/>
            <person name="Goicoechea J."/>
            <person name="Angelova A."/>
            <person name="Jetty R."/>
            <person name="Kudrna D."/>
            <person name="Golser W."/>
            <person name="Rivera L."/>
            <person name="Zhang J."/>
            <person name="Wing R."/>
        </authorList>
    </citation>
    <scope>NUCLEOTIDE SEQUENCE</scope>
</reference>
<dbReference type="PANTHER" id="PTHR31422:SF17">
    <property type="entry name" value="OS08G0269000 PROTEIN"/>
    <property type="match status" value="1"/>
</dbReference>
<proteinExistence type="predicted"/>
<keyword evidence="2 7" id="KW-0812">Transmembrane</keyword>
<feature type="domain" description="GTD-binding" evidence="8">
    <location>
        <begin position="12"/>
        <end position="110"/>
    </location>
</feature>
<evidence type="ECO:0000256" key="3">
    <source>
        <dbReference type="ARBA" id="ARBA00022989"/>
    </source>
</evidence>
<dbReference type="PANTHER" id="PTHR31422">
    <property type="entry name" value="BNAANNG28530D PROTEIN"/>
    <property type="match status" value="1"/>
</dbReference>